<dbReference type="PaxDb" id="880073-Calab_3480"/>
<name>H1XWV3_CALAY</name>
<dbReference type="AlphaFoldDB" id="H1XWV3"/>
<evidence type="ECO:0000256" key="1">
    <source>
        <dbReference type="ARBA" id="ARBA00023239"/>
    </source>
</evidence>
<dbReference type="HOGENOM" id="CLU_042923_7_1_0"/>
<dbReference type="EC" id="4.2.2.-" evidence="3"/>
<dbReference type="InterPro" id="IPR036908">
    <property type="entry name" value="RlpA-like_sf"/>
</dbReference>
<comment type="function">
    <text evidence="3">Lytic transglycosylase with a strong preference for naked glycan strands that lack stem peptides.</text>
</comment>
<dbReference type="eggNOG" id="COG0797">
    <property type="taxonomic scope" value="Bacteria"/>
</dbReference>
<dbReference type="GO" id="GO:0000270">
    <property type="term" value="P:peptidoglycan metabolic process"/>
    <property type="evidence" value="ECO:0007669"/>
    <property type="project" value="UniProtKB-UniRule"/>
</dbReference>
<keyword evidence="1 3" id="KW-0456">Lyase</keyword>
<dbReference type="NCBIfam" id="TIGR00413">
    <property type="entry name" value="rlpA"/>
    <property type="match status" value="1"/>
</dbReference>
<dbReference type="InterPro" id="IPR009009">
    <property type="entry name" value="RlpA-like_DPBB"/>
</dbReference>
<evidence type="ECO:0000256" key="3">
    <source>
        <dbReference type="HAMAP-Rule" id="MF_02071"/>
    </source>
</evidence>
<feature type="domain" description="RlpA-like protein double-psi beta-barrel" evidence="5">
    <location>
        <begin position="67"/>
        <end position="150"/>
    </location>
</feature>
<dbReference type="InParanoid" id="H1XWV3"/>
<proteinExistence type="inferred from homology"/>
<reference evidence="6 7" key="1">
    <citation type="submission" date="2011-09" db="EMBL/GenBank/DDBJ databases">
        <title>The permanent draft genome of Caldithrix abyssi DSM 13497.</title>
        <authorList>
            <consortium name="US DOE Joint Genome Institute (JGI-PGF)"/>
            <person name="Lucas S."/>
            <person name="Han J."/>
            <person name="Lapidus A."/>
            <person name="Bruce D."/>
            <person name="Goodwin L."/>
            <person name="Pitluck S."/>
            <person name="Peters L."/>
            <person name="Kyrpides N."/>
            <person name="Mavromatis K."/>
            <person name="Ivanova N."/>
            <person name="Mikhailova N."/>
            <person name="Chertkov O."/>
            <person name="Detter J.C."/>
            <person name="Tapia R."/>
            <person name="Han C."/>
            <person name="Land M."/>
            <person name="Hauser L."/>
            <person name="Markowitz V."/>
            <person name="Cheng J.-F."/>
            <person name="Hugenholtz P."/>
            <person name="Woyke T."/>
            <person name="Wu D."/>
            <person name="Spring S."/>
            <person name="Brambilla E."/>
            <person name="Klenk H.-P."/>
            <person name="Eisen J.A."/>
        </authorList>
    </citation>
    <scope>NUCLEOTIDE SEQUENCE [LARGE SCALE GENOMIC DNA]</scope>
    <source>
        <strain evidence="6 7">DSM 13497</strain>
    </source>
</reference>
<protein>
    <recommendedName>
        <fullName evidence="3">Probable endolytic peptidoglycan transglycosylase RlpA</fullName>
        <ecNumber evidence="3">4.2.2.-</ecNumber>
    </recommendedName>
</protein>
<dbReference type="InterPro" id="IPR034718">
    <property type="entry name" value="RlpA"/>
</dbReference>
<dbReference type="PANTHER" id="PTHR34183">
    <property type="entry name" value="ENDOLYTIC PEPTIDOGLYCAN TRANSGLYCOSYLASE RLPA"/>
    <property type="match status" value="1"/>
</dbReference>
<dbReference type="Proteomes" id="UP000004671">
    <property type="component" value="Chromosome"/>
</dbReference>
<dbReference type="SUPFAM" id="SSF50685">
    <property type="entry name" value="Barwin-like endoglucanases"/>
    <property type="match status" value="1"/>
</dbReference>
<dbReference type="GO" id="GO:0071555">
    <property type="term" value="P:cell wall organization"/>
    <property type="evidence" value="ECO:0007669"/>
    <property type="project" value="UniProtKB-KW"/>
</dbReference>
<dbReference type="InterPro" id="IPR012997">
    <property type="entry name" value="RplA"/>
</dbReference>
<dbReference type="Gene3D" id="2.40.40.10">
    <property type="entry name" value="RlpA-like domain"/>
    <property type="match status" value="1"/>
</dbReference>
<keyword evidence="6" id="KW-0449">Lipoprotein</keyword>
<accession>H1XWV3</accession>
<dbReference type="HAMAP" id="MF_02071">
    <property type="entry name" value="RlpA"/>
    <property type="match status" value="1"/>
</dbReference>
<dbReference type="CDD" id="cd22268">
    <property type="entry name" value="DPBB_RlpA-like"/>
    <property type="match status" value="1"/>
</dbReference>
<comment type="similarity">
    <text evidence="3 4">Belongs to the RlpA family.</text>
</comment>
<evidence type="ECO:0000256" key="2">
    <source>
        <dbReference type="ARBA" id="ARBA00023316"/>
    </source>
</evidence>
<sequence precursor="true">MKFKKMKFRFNIFFSLNPFFIILITITSITTTYCSSTVRFSSSADSLPGKERSHKYYVGQVLKGQCSFYASKFHGRKTANGEIYNMFELTAAHRSLPFGTILEVENLQNGKKVRVRINDRGPFKAGRILDLSLEAARRLDFIEKGTTTVKATIIRLGKNK</sequence>
<evidence type="ECO:0000313" key="6">
    <source>
        <dbReference type="EMBL" id="EHO43079.1"/>
    </source>
</evidence>
<dbReference type="PANTHER" id="PTHR34183:SF1">
    <property type="entry name" value="ENDOLYTIC PEPTIDOGLYCAN TRANSGLYCOSYLASE RLPA"/>
    <property type="match status" value="1"/>
</dbReference>
<dbReference type="STRING" id="880073.Cabys_2407"/>
<evidence type="ECO:0000313" key="7">
    <source>
        <dbReference type="Proteomes" id="UP000004671"/>
    </source>
</evidence>
<dbReference type="RefSeq" id="WP_006930564.1">
    <property type="nucleotide sequence ID" value="NZ_CM001402.1"/>
</dbReference>
<gene>
    <name evidence="3" type="primary">rlpA</name>
    <name evidence="6" type="ORF">Calab_3480</name>
</gene>
<dbReference type="GO" id="GO:0008932">
    <property type="term" value="F:lytic endotransglycosylase activity"/>
    <property type="evidence" value="ECO:0007669"/>
    <property type="project" value="UniProtKB-UniRule"/>
</dbReference>
<keyword evidence="7" id="KW-1185">Reference proteome</keyword>
<evidence type="ECO:0000256" key="4">
    <source>
        <dbReference type="RuleBase" id="RU003495"/>
    </source>
</evidence>
<evidence type="ECO:0000259" key="5">
    <source>
        <dbReference type="Pfam" id="PF03330"/>
    </source>
</evidence>
<dbReference type="Pfam" id="PF03330">
    <property type="entry name" value="DPBB_1"/>
    <property type="match status" value="1"/>
</dbReference>
<keyword evidence="2 3" id="KW-0961">Cell wall biogenesis/degradation</keyword>
<organism evidence="6 7">
    <name type="scientific">Caldithrix abyssi DSM 13497</name>
    <dbReference type="NCBI Taxonomy" id="880073"/>
    <lineage>
        <taxon>Bacteria</taxon>
        <taxon>Pseudomonadati</taxon>
        <taxon>Calditrichota</taxon>
        <taxon>Calditrichia</taxon>
        <taxon>Calditrichales</taxon>
        <taxon>Calditrichaceae</taxon>
        <taxon>Caldithrix</taxon>
    </lineage>
</organism>
<dbReference type="EMBL" id="CM001402">
    <property type="protein sequence ID" value="EHO43079.1"/>
    <property type="molecule type" value="Genomic_DNA"/>
</dbReference>